<organism evidence="2 3">
    <name type="scientific">Babesia caballi</name>
    <dbReference type="NCBI Taxonomy" id="5871"/>
    <lineage>
        <taxon>Eukaryota</taxon>
        <taxon>Sar</taxon>
        <taxon>Alveolata</taxon>
        <taxon>Apicomplexa</taxon>
        <taxon>Aconoidasida</taxon>
        <taxon>Piroplasmida</taxon>
        <taxon>Babesiidae</taxon>
        <taxon>Babesia</taxon>
    </lineage>
</organism>
<dbReference type="RefSeq" id="XP_067713929.1">
    <property type="nucleotide sequence ID" value="XM_067857828.1"/>
</dbReference>
<reference evidence="2 3" key="1">
    <citation type="submission" date="2021-06" db="EMBL/GenBank/DDBJ databases">
        <title>Genome sequence of Babesia caballi.</title>
        <authorList>
            <person name="Yamagishi J."/>
            <person name="Kidaka T."/>
            <person name="Ochi A."/>
        </authorList>
    </citation>
    <scope>NUCLEOTIDE SEQUENCE [LARGE SCALE GENOMIC DNA]</scope>
    <source>
        <strain evidence="2">USDA-D6B2</strain>
    </source>
</reference>
<feature type="chain" id="PRO_5043820021" evidence="1">
    <location>
        <begin position="18"/>
        <end position="202"/>
    </location>
</feature>
<comment type="caution">
    <text evidence="2">The sequence shown here is derived from an EMBL/GenBank/DDBJ whole genome shotgun (WGS) entry which is preliminary data.</text>
</comment>
<dbReference type="AlphaFoldDB" id="A0AAV4LNT7"/>
<evidence type="ECO:0000256" key="1">
    <source>
        <dbReference type="SAM" id="SignalP"/>
    </source>
</evidence>
<proteinExistence type="predicted"/>
<dbReference type="EMBL" id="BPLF01000001">
    <property type="protein sequence ID" value="GIX61858.1"/>
    <property type="molecule type" value="Genomic_DNA"/>
</dbReference>
<sequence length="202" mass="20926">MLTYRLGVLAGLVQVAGHEVGVAPVGVQHGERLARRVVVTSEQRDSPREELDDVHVAADDGHRERGAVILGVHVDVGVVLDQQPADLSGAQLNGDVEGARAALAQRVGAAAGQEQQHARQKVGGAPAGLAAAGGRPYGVKQGILAIIVFDMGQGGQRGQQVLQHDQVASSSCDVRHAVMLGVAQRLQCGELVAAESAGRVRL</sequence>
<name>A0AAV4LNT7_BABCB</name>
<feature type="signal peptide" evidence="1">
    <location>
        <begin position="1"/>
        <end position="17"/>
    </location>
</feature>
<keyword evidence="1" id="KW-0732">Signal</keyword>
<evidence type="ECO:0000313" key="3">
    <source>
        <dbReference type="Proteomes" id="UP001497744"/>
    </source>
</evidence>
<accession>A0AAV4LNT7</accession>
<gene>
    <name evidence="2" type="ORF">BcabD6B2_12930</name>
</gene>
<dbReference type="Proteomes" id="UP001497744">
    <property type="component" value="Unassembled WGS sequence"/>
</dbReference>
<protein>
    <submittedName>
        <fullName evidence="2">Acyl-CoA dehydrogenase</fullName>
    </submittedName>
</protein>
<keyword evidence="3" id="KW-1185">Reference proteome</keyword>
<evidence type="ECO:0000313" key="2">
    <source>
        <dbReference type="EMBL" id="GIX61858.1"/>
    </source>
</evidence>
<dbReference type="GeneID" id="94193341"/>